<organism evidence="2">
    <name type="scientific">Solanum chacoense</name>
    <name type="common">Chaco potato</name>
    <dbReference type="NCBI Taxonomy" id="4108"/>
    <lineage>
        <taxon>Eukaryota</taxon>
        <taxon>Viridiplantae</taxon>
        <taxon>Streptophyta</taxon>
        <taxon>Embryophyta</taxon>
        <taxon>Tracheophyta</taxon>
        <taxon>Spermatophyta</taxon>
        <taxon>Magnoliopsida</taxon>
        <taxon>eudicotyledons</taxon>
        <taxon>Gunneridae</taxon>
        <taxon>Pentapetalae</taxon>
        <taxon>asterids</taxon>
        <taxon>lamiids</taxon>
        <taxon>Solanales</taxon>
        <taxon>Solanaceae</taxon>
        <taxon>Solanoideae</taxon>
        <taxon>Solaneae</taxon>
        <taxon>Solanum</taxon>
    </lineage>
</organism>
<proteinExistence type="predicted"/>
<evidence type="ECO:0000256" key="1">
    <source>
        <dbReference type="SAM" id="Phobius"/>
    </source>
</evidence>
<dbReference type="EMBL" id="GEDG01034098">
    <property type="protein sequence ID" value="JAP09908.1"/>
    <property type="molecule type" value="Transcribed_RNA"/>
</dbReference>
<feature type="transmembrane region" description="Helical" evidence="1">
    <location>
        <begin position="20"/>
        <end position="40"/>
    </location>
</feature>
<keyword evidence="1" id="KW-1133">Transmembrane helix</keyword>
<keyword evidence="1" id="KW-0472">Membrane</keyword>
<evidence type="ECO:0000313" key="2">
    <source>
        <dbReference type="EMBL" id="JAP09908.1"/>
    </source>
</evidence>
<dbReference type="AlphaFoldDB" id="A0A0V0GNT1"/>
<name>A0A0V0GNT1_SOLCH</name>
<protein>
    <submittedName>
        <fullName evidence="2">Putative ovule protein</fullName>
    </submittedName>
</protein>
<sequence>MRRLMIIYFVIIFQPHHALMMQYFAIVIECPAICFFISLIQLKITIRTSNNVLMRWVDLDYLFLGQRTGTAS</sequence>
<accession>A0A0V0GNT1</accession>
<keyword evidence="1" id="KW-0812">Transmembrane</keyword>
<reference evidence="2" key="1">
    <citation type="submission" date="2015-12" db="EMBL/GenBank/DDBJ databases">
        <title>Gene expression during late stages of embryo sac development: a critical building block for successful pollen-pistil interactions.</title>
        <authorList>
            <person name="Liu Y."/>
            <person name="Joly V."/>
            <person name="Sabar M."/>
            <person name="Matton D.P."/>
        </authorList>
    </citation>
    <scope>NUCLEOTIDE SEQUENCE</scope>
</reference>